<organism evidence="6 7">
    <name type="scientific">Pseudocohnilembus persalinus</name>
    <name type="common">Ciliate</name>
    <dbReference type="NCBI Taxonomy" id="266149"/>
    <lineage>
        <taxon>Eukaryota</taxon>
        <taxon>Sar</taxon>
        <taxon>Alveolata</taxon>
        <taxon>Ciliophora</taxon>
        <taxon>Intramacronucleata</taxon>
        <taxon>Oligohymenophorea</taxon>
        <taxon>Scuticociliatia</taxon>
        <taxon>Philasterida</taxon>
        <taxon>Pseudocohnilembidae</taxon>
        <taxon>Pseudocohnilembus</taxon>
    </lineage>
</organism>
<sequence>MNKENQMTSYEQKQVYKTNISHNLIKAQEKFSSEAMFSQVVNYKTSLLTSISHELKTPLNVVSVLIHILKNNEDFPQDLMDNIILPVFCSIEILSSVVQDITDMAQFEIGEFQLIISKFNIIDLVQQTVLLFIPQSISKRVEIQTNFDHFTHDDDFIFSDMQRVKQILTNLLVNSLKYTKRDGKIEIIVKYNNQTNIVSITVKDTGCGMSEEIINKIVSLQDDFSTNQKQDLRTRGIGIGLSFCQKLLLKLNSFNKGLTIKSQLGVGTEVTFYVENQLKAKKKCFVKRIQLFTDEFMEEWFQQEVEPTIFQKSKISNNSKSSLKKNGQNNRKSSKNSQKQNDKHTNKRISVEEHHELQEQNNNNKDNINNDNINNDNIENDMNTFNSNNSQNSNKLPSQIHKNNKEEGPVSHPNFIGQYNHNNSAKIRRQGKKINKDRVNSFQQNIFVSIKRNTHESDRLNQSQYNDNQSSFYQMSQTQMAQNNTTKNLTNYNVNTNTQLSDKYFMQYSKKTKSQMENKKYSQHTSNNKKKQNTFTHTIQNPLGNSNYVSRITNILKSGNNNINNNNININNINNSNNMYNNLNMSASNSQQVSIKIFPDTATDFNLQENDCLSFETEELNRLPQIMKIDHSPNSFKFRNKRYSFNEYNKINDENVSQYYEDFEFQQNLQQLQQALQPNQTNEYFSNLILQQGARNNKEYQNQFLQYQNNICNQNNVDILESSRSPKQVGVINCLKRSSRQFQISQTTHSYGKSNYNQMKGKLIPNQALYNNNNNSNNQKDIINQNEQQQQNPVDNNNVSNYTRNNQKKPINLKESNQEKENLTKKQVTILSAQKSPDSVESDTSRSIFSSERSPKRYFTMKSIYRNAKKKVNENKNHICDCKDILIVDDDIFNLNALSLILQTRYKISTIQAFNGLEALNFVTNRQQDMQKQCKCSKHFKLIIMDIDMPVMNGIESAKAIYNFYQDNNEISQLPLLCSHTAYQNGDELNQLHQNKIFKAKLDKPFSIQDIDNLIQQIQENQDNE</sequence>
<evidence type="ECO:0000259" key="5">
    <source>
        <dbReference type="PROSITE" id="PS50110"/>
    </source>
</evidence>
<protein>
    <submittedName>
        <fullName evidence="6">Signal transduction histidine kinase, homodimeric domain</fullName>
    </submittedName>
</protein>
<evidence type="ECO:0000313" key="6">
    <source>
        <dbReference type="EMBL" id="KRW99403.1"/>
    </source>
</evidence>
<name>A0A0V0QB69_PSEPJ</name>
<dbReference type="SMART" id="SM00387">
    <property type="entry name" value="HATPase_c"/>
    <property type="match status" value="1"/>
</dbReference>
<proteinExistence type="predicted"/>
<feature type="compositionally biased region" description="Polar residues" evidence="3">
    <location>
        <begin position="533"/>
        <end position="543"/>
    </location>
</feature>
<dbReference type="InterPro" id="IPR003661">
    <property type="entry name" value="HisK_dim/P_dom"/>
</dbReference>
<evidence type="ECO:0000256" key="3">
    <source>
        <dbReference type="SAM" id="MobiDB-lite"/>
    </source>
</evidence>
<reference evidence="6 7" key="1">
    <citation type="journal article" date="2015" name="Sci. Rep.">
        <title>Genome of the facultative scuticociliatosis pathogen Pseudocohnilembus persalinus provides insight into its virulence through horizontal gene transfer.</title>
        <authorList>
            <person name="Xiong J."/>
            <person name="Wang G."/>
            <person name="Cheng J."/>
            <person name="Tian M."/>
            <person name="Pan X."/>
            <person name="Warren A."/>
            <person name="Jiang C."/>
            <person name="Yuan D."/>
            <person name="Miao W."/>
        </authorList>
    </citation>
    <scope>NUCLEOTIDE SEQUENCE [LARGE SCALE GENOMIC DNA]</scope>
    <source>
        <strain evidence="6">36N120E</strain>
    </source>
</reference>
<dbReference type="Gene3D" id="1.10.287.130">
    <property type="match status" value="1"/>
</dbReference>
<comment type="caution">
    <text evidence="6">The sequence shown here is derived from an EMBL/GenBank/DDBJ whole genome shotgun (WGS) entry which is preliminary data.</text>
</comment>
<dbReference type="InterPro" id="IPR004358">
    <property type="entry name" value="Sig_transdc_His_kin-like_C"/>
</dbReference>
<dbReference type="GO" id="GO:0000155">
    <property type="term" value="F:phosphorelay sensor kinase activity"/>
    <property type="evidence" value="ECO:0007669"/>
    <property type="project" value="InterPro"/>
</dbReference>
<dbReference type="PROSITE" id="PS50110">
    <property type="entry name" value="RESPONSE_REGULATORY"/>
    <property type="match status" value="1"/>
</dbReference>
<feature type="region of interest" description="Disordered" evidence="3">
    <location>
        <begin position="515"/>
        <end position="543"/>
    </location>
</feature>
<evidence type="ECO:0000256" key="2">
    <source>
        <dbReference type="PROSITE-ProRule" id="PRU00169"/>
    </source>
</evidence>
<dbReference type="Pfam" id="PF02518">
    <property type="entry name" value="HATPase_c"/>
    <property type="match status" value="1"/>
</dbReference>
<feature type="domain" description="Histidine kinase" evidence="4">
    <location>
        <begin position="50"/>
        <end position="278"/>
    </location>
</feature>
<dbReference type="AlphaFoldDB" id="A0A0V0QB69"/>
<dbReference type="SUPFAM" id="SSF55874">
    <property type="entry name" value="ATPase domain of HSP90 chaperone/DNA topoisomerase II/histidine kinase"/>
    <property type="match status" value="1"/>
</dbReference>
<feature type="compositionally biased region" description="Low complexity" evidence="3">
    <location>
        <begin position="312"/>
        <end position="339"/>
    </location>
</feature>
<keyword evidence="1 2" id="KW-0597">Phosphoprotein</keyword>
<keyword evidence="6" id="KW-0808">Transferase</keyword>
<dbReference type="SMART" id="SM00448">
    <property type="entry name" value="REC"/>
    <property type="match status" value="1"/>
</dbReference>
<dbReference type="InParanoid" id="A0A0V0QB69"/>
<dbReference type="Pfam" id="PF00072">
    <property type="entry name" value="Response_reg"/>
    <property type="match status" value="1"/>
</dbReference>
<dbReference type="InterPro" id="IPR011006">
    <property type="entry name" value="CheY-like_superfamily"/>
</dbReference>
<dbReference type="EMBL" id="LDAU01000214">
    <property type="protein sequence ID" value="KRW99403.1"/>
    <property type="molecule type" value="Genomic_DNA"/>
</dbReference>
<dbReference type="SUPFAM" id="SSF52172">
    <property type="entry name" value="CheY-like"/>
    <property type="match status" value="1"/>
</dbReference>
<dbReference type="CDD" id="cd17546">
    <property type="entry name" value="REC_hyHK_CKI1_RcsC-like"/>
    <property type="match status" value="1"/>
</dbReference>
<dbReference type="SMART" id="SM00388">
    <property type="entry name" value="HisKA"/>
    <property type="match status" value="1"/>
</dbReference>
<dbReference type="PRINTS" id="PR00344">
    <property type="entry name" value="BCTRLSENSOR"/>
</dbReference>
<dbReference type="InterPro" id="IPR003594">
    <property type="entry name" value="HATPase_dom"/>
</dbReference>
<evidence type="ECO:0000256" key="1">
    <source>
        <dbReference type="ARBA" id="ARBA00022553"/>
    </source>
</evidence>
<dbReference type="OrthoDB" id="18419at2759"/>
<evidence type="ECO:0000313" key="7">
    <source>
        <dbReference type="Proteomes" id="UP000054937"/>
    </source>
</evidence>
<dbReference type="InterPro" id="IPR036097">
    <property type="entry name" value="HisK_dim/P_sf"/>
</dbReference>
<evidence type="ECO:0000259" key="4">
    <source>
        <dbReference type="PROSITE" id="PS50109"/>
    </source>
</evidence>
<feature type="compositionally biased region" description="Low complexity" evidence="3">
    <location>
        <begin position="788"/>
        <end position="801"/>
    </location>
</feature>
<feature type="region of interest" description="Disordered" evidence="3">
    <location>
        <begin position="312"/>
        <end position="411"/>
    </location>
</feature>
<dbReference type="Gene3D" id="3.30.565.10">
    <property type="entry name" value="Histidine kinase-like ATPase, C-terminal domain"/>
    <property type="match status" value="1"/>
</dbReference>
<dbReference type="InterPro" id="IPR036890">
    <property type="entry name" value="HATPase_C_sf"/>
</dbReference>
<dbReference type="OMA" id="SHKHISI"/>
<dbReference type="Gene3D" id="3.40.50.2300">
    <property type="match status" value="1"/>
</dbReference>
<accession>A0A0V0QB69</accession>
<feature type="modified residue" description="4-aspartylphosphate" evidence="2">
    <location>
        <position position="946"/>
    </location>
</feature>
<feature type="compositionally biased region" description="Basic and acidic residues" evidence="3">
    <location>
        <begin position="340"/>
        <end position="358"/>
    </location>
</feature>
<dbReference type="SUPFAM" id="SSF47384">
    <property type="entry name" value="Homodimeric domain of signal transducing histidine kinase"/>
    <property type="match status" value="1"/>
</dbReference>
<dbReference type="InterPro" id="IPR050956">
    <property type="entry name" value="2C_system_His_kinase"/>
</dbReference>
<dbReference type="Proteomes" id="UP000054937">
    <property type="component" value="Unassembled WGS sequence"/>
</dbReference>
<dbReference type="Pfam" id="PF00512">
    <property type="entry name" value="HisKA"/>
    <property type="match status" value="1"/>
</dbReference>
<dbReference type="PANTHER" id="PTHR43719">
    <property type="entry name" value="TWO-COMPONENT HISTIDINE KINASE"/>
    <property type="match status" value="1"/>
</dbReference>
<dbReference type="InterPro" id="IPR001789">
    <property type="entry name" value="Sig_transdc_resp-reg_receiver"/>
</dbReference>
<feature type="region of interest" description="Disordered" evidence="3">
    <location>
        <begin position="788"/>
        <end position="822"/>
    </location>
</feature>
<dbReference type="PANTHER" id="PTHR43719:SF28">
    <property type="entry name" value="PEROXIDE STRESS-ACTIVATED HISTIDINE KINASE MAK1-RELATED"/>
    <property type="match status" value="1"/>
</dbReference>
<dbReference type="PROSITE" id="PS50109">
    <property type="entry name" value="HIS_KIN"/>
    <property type="match status" value="1"/>
</dbReference>
<feature type="compositionally biased region" description="Low complexity" evidence="3">
    <location>
        <begin position="359"/>
        <end position="398"/>
    </location>
</feature>
<dbReference type="CDD" id="cd00082">
    <property type="entry name" value="HisKA"/>
    <property type="match status" value="1"/>
</dbReference>
<keyword evidence="6" id="KW-0418">Kinase</keyword>
<dbReference type="InterPro" id="IPR005467">
    <property type="entry name" value="His_kinase_dom"/>
</dbReference>
<feature type="domain" description="Response regulatory" evidence="5">
    <location>
        <begin position="884"/>
        <end position="1019"/>
    </location>
</feature>
<keyword evidence="7" id="KW-1185">Reference proteome</keyword>
<gene>
    <name evidence="6" type="ORF">PPERSA_02515</name>
</gene>